<keyword evidence="1" id="KW-1133">Transmembrane helix</keyword>
<proteinExistence type="predicted"/>
<organism evidence="2 3">
    <name type="scientific">Ooceraea biroi</name>
    <name type="common">Clonal raider ant</name>
    <name type="synonym">Cerapachys biroi</name>
    <dbReference type="NCBI Taxonomy" id="2015173"/>
    <lineage>
        <taxon>Eukaryota</taxon>
        <taxon>Metazoa</taxon>
        <taxon>Ecdysozoa</taxon>
        <taxon>Arthropoda</taxon>
        <taxon>Hexapoda</taxon>
        <taxon>Insecta</taxon>
        <taxon>Pterygota</taxon>
        <taxon>Neoptera</taxon>
        <taxon>Endopterygota</taxon>
        <taxon>Hymenoptera</taxon>
        <taxon>Apocrita</taxon>
        <taxon>Aculeata</taxon>
        <taxon>Formicoidea</taxon>
        <taxon>Formicidae</taxon>
        <taxon>Dorylinae</taxon>
        <taxon>Ooceraea</taxon>
    </lineage>
</organism>
<evidence type="ECO:0000313" key="3">
    <source>
        <dbReference type="Proteomes" id="UP000053097"/>
    </source>
</evidence>
<reference evidence="2 3" key="1">
    <citation type="journal article" date="2014" name="Curr. Biol.">
        <title>The genome of the clonal raider ant Cerapachys biroi.</title>
        <authorList>
            <person name="Oxley P.R."/>
            <person name="Ji L."/>
            <person name="Fetter-Pruneda I."/>
            <person name="McKenzie S.K."/>
            <person name="Li C."/>
            <person name="Hu H."/>
            <person name="Zhang G."/>
            <person name="Kronauer D.J."/>
        </authorList>
    </citation>
    <scope>NUCLEOTIDE SEQUENCE [LARGE SCALE GENOMIC DNA]</scope>
</reference>
<sequence>MSNNAVDDACLIQLVIISSHIVTISLIVSTLFAYPLRSRSLYRRKKLEV</sequence>
<evidence type="ECO:0000256" key="1">
    <source>
        <dbReference type="SAM" id="Phobius"/>
    </source>
</evidence>
<feature type="transmembrane region" description="Helical" evidence="1">
    <location>
        <begin position="12"/>
        <end position="36"/>
    </location>
</feature>
<dbReference type="Proteomes" id="UP000053097">
    <property type="component" value="Unassembled WGS sequence"/>
</dbReference>
<name>A0A026WXF6_OOCBI</name>
<evidence type="ECO:0000313" key="2">
    <source>
        <dbReference type="EMBL" id="EZA60740.1"/>
    </source>
</evidence>
<keyword evidence="1" id="KW-0812">Transmembrane</keyword>
<accession>A0A026WXF6</accession>
<gene>
    <name evidence="2" type="ORF">X777_13980</name>
</gene>
<protein>
    <submittedName>
        <fullName evidence="2">Uncharacterized protein</fullName>
    </submittedName>
</protein>
<keyword evidence="1" id="KW-0472">Membrane</keyword>
<dbReference type="AlphaFoldDB" id="A0A026WXF6"/>
<dbReference type="EMBL" id="KK107069">
    <property type="protein sequence ID" value="EZA60740.1"/>
    <property type="molecule type" value="Genomic_DNA"/>
</dbReference>
<keyword evidence="3" id="KW-1185">Reference proteome</keyword>